<protein>
    <submittedName>
        <fullName evidence="1">Uncharacterized protein</fullName>
    </submittedName>
</protein>
<organism evidence="1">
    <name type="scientific">Cacopsylla melanoneura</name>
    <dbReference type="NCBI Taxonomy" id="428564"/>
    <lineage>
        <taxon>Eukaryota</taxon>
        <taxon>Metazoa</taxon>
        <taxon>Ecdysozoa</taxon>
        <taxon>Arthropoda</taxon>
        <taxon>Hexapoda</taxon>
        <taxon>Insecta</taxon>
        <taxon>Pterygota</taxon>
        <taxon>Neoptera</taxon>
        <taxon>Paraneoptera</taxon>
        <taxon>Hemiptera</taxon>
        <taxon>Sternorrhyncha</taxon>
        <taxon>Psylloidea</taxon>
        <taxon>Psyllidae</taxon>
        <taxon>Psyllinae</taxon>
        <taxon>Cacopsylla</taxon>
    </lineage>
</organism>
<dbReference type="AlphaFoldDB" id="A0A8D8Z470"/>
<sequence>MPAPNVPRIENRNDKIEDRNDKIEDHNDFFFFLSVPYVIAGKLRQSKSSANASFKTYDLDVLDKPYTYVILCVNVFLVIRIPLGVNKSVIYLDLRGTIQR</sequence>
<dbReference type="EMBL" id="HBUF01413246">
    <property type="protein sequence ID" value="CAG6739432.1"/>
    <property type="molecule type" value="Transcribed_RNA"/>
</dbReference>
<reference evidence="1" key="1">
    <citation type="submission" date="2021-05" db="EMBL/GenBank/DDBJ databases">
        <authorList>
            <person name="Alioto T."/>
            <person name="Alioto T."/>
            <person name="Gomez Garrido J."/>
        </authorList>
    </citation>
    <scope>NUCLEOTIDE SEQUENCE</scope>
</reference>
<accession>A0A8D8Z470</accession>
<name>A0A8D8Z470_9HEMI</name>
<proteinExistence type="predicted"/>
<evidence type="ECO:0000313" key="1">
    <source>
        <dbReference type="EMBL" id="CAG6739432.1"/>
    </source>
</evidence>